<reference evidence="2 3" key="1">
    <citation type="journal article" date="2023" name="Commun. Biol.">
        <title>Reorganization of the ancestral sex-determining regions during the evolution of trioecy in Pleodorina starrii.</title>
        <authorList>
            <person name="Takahashi K."/>
            <person name="Suzuki S."/>
            <person name="Kawai-Toyooka H."/>
            <person name="Yamamoto K."/>
            <person name="Hamaji T."/>
            <person name="Ootsuki R."/>
            <person name="Yamaguchi H."/>
            <person name="Kawachi M."/>
            <person name="Higashiyama T."/>
            <person name="Nozaki H."/>
        </authorList>
    </citation>
    <scope>NUCLEOTIDE SEQUENCE [LARGE SCALE GENOMIC DNA]</scope>
    <source>
        <strain evidence="2 3">NIES-4479</strain>
    </source>
</reference>
<name>A0A9W6C382_9CHLO</name>
<protein>
    <recommendedName>
        <fullName evidence="4">PrgI family protein</fullName>
    </recommendedName>
</protein>
<gene>
    <name evidence="2" type="primary">PLESTB004224</name>
    <name evidence="2" type="ORF">PLESTB_001977400</name>
</gene>
<dbReference type="Proteomes" id="UP001165080">
    <property type="component" value="Unassembled WGS sequence"/>
</dbReference>
<keyword evidence="1" id="KW-0472">Membrane</keyword>
<keyword evidence="1" id="KW-1133">Transmembrane helix</keyword>
<evidence type="ECO:0000313" key="3">
    <source>
        <dbReference type="Proteomes" id="UP001165080"/>
    </source>
</evidence>
<evidence type="ECO:0000313" key="2">
    <source>
        <dbReference type="EMBL" id="GLC63069.1"/>
    </source>
</evidence>
<evidence type="ECO:0008006" key="4">
    <source>
        <dbReference type="Google" id="ProtNLM"/>
    </source>
</evidence>
<accession>A0A9W6C382</accession>
<proteinExistence type="predicted"/>
<dbReference type="AlphaFoldDB" id="A0A9W6C382"/>
<feature type="transmembrane region" description="Helical" evidence="1">
    <location>
        <begin position="27"/>
        <end position="45"/>
    </location>
</feature>
<keyword evidence="1" id="KW-0812">Transmembrane</keyword>
<evidence type="ECO:0000256" key="1">
    <source>
        <dbReference type="SAM" id="Phobius"/>
    </source>
</evidence>
<organism evidence="2 3">
    <name type="scientific">Pleodorina starrii</name>
    <dbReference type="NCBI Taxonomy" id="330485"/>
    <lineage>
        <taxon>Eukaryota</taxon>
        <taxon>Viridiplantae</taxon>
        <taxon>Chlorophyta</taxon>
        <taxon>core chlorophytes</taxon>
        <taxon>Chlorophyceae</taxon>
        <taxon>CS clade</taxon>
        <taxon>Chlamydomonadales</taxon>
        <taxon>Volvocaceae</taxon>
        <taxon>Pleodorina</taxon>
    </lineage>
</organism>
<comment type="caution">
    <text evidence="2">The sequence shown here is derived from an EMBL/GenBank/DDBJ whole genome shotgun (WGS) entry which is preliminary data.</text>
</comment>
<dbReference type="NCBIfam" id="NF042935">
    <property type="entry name" value="SCO6880_fam"/>
    <property type="match status" value="1"/>
</dbReference>
<keyword evidence="3" id="KW-1185">Reference proteome</keyword>
<sequence length="491" mass="52190">MGLSLAATAVAGAGAIGALLVLWFGQLLWLAVLLLVLTVPATWYLQSKDRNERSRAEKRLAQTMFRKAQKKGHTRYVAGPASQVPDGSFRAPGLLAATEMMEGHTTFGQPFAMLWAPRTQTGAVFIGTSSTGMGLRDQESVDQMVDAWSEFQREAGSVPSLVQVSVTTQSTADPGERLRDAVEVARSVAGAEEGGSAFAREVIGDVVNELSSWTPRLDQWITLTFSARESTDGAVPARTAQELMEEVGGVLPGFCELATVSGAGAVSLLQVADVTDSTHVAFNPSAAADVERSRLTAAGTGLSWEEVGPTSAEVLAKPMCYAHSGAVSKSWQMFGAPSGVFREWGLRALLEPDDRFLQKRVTVFYRPADPQSSVREVNARIVNAEFAANQKNRRVSAAEQLAVAKAKQAAQEQARGAAMVRFSILVTATVGSAGQELAKAEAAIRQKAAQGIQLRLRGCDHNDDAAFAMGLGLGIVPDKAATLSDAMRRAL</sequence>
<dbReference type="InterPro" id="IPR049978">
    <property type="entry name" value="SCO6880-like"/>
</dbReference>
<dbReference type="EMBL" id="BRXU01000081">
    <property type="protein sequence ID" value="GLC63069.1"/>
    <property type="molecule type" value="Genomic_DNA"/>
</dbReference>